<sequence length="84" mass="9773">MNDLLSKKLIRLKLTTKLSFRPKGDPSDSEQAKQIFASNSTKIVICNIEFRMTNWMEFLCHGRIKIHPYNMFGSFGTILKLHQN</sequence>
<keyword evidence="3" id="KW-1185">Reference proteome</keyword>
<accession>A0A0D0EWS5</accession>
<comment type="caution">
    <text evidence="1">The sequence shown here is derived from an EMBL/GenBank/DDBJ whole genome shotgun (WGS) entry which is preliminary data.</text>
</comment>
<name>A0A0D0EWS5_9FLAO</name>
<dbReference type="AlphaFoldDB" id="A0A0D0EWS5"/>
<evidence type="ECO:0000313" key="2">
    <source>
        <dbReference type="EMBL" id="OXA86480.1"/>
    </source>
</evidence>
<gene>
    <name evidence="2" type="ORF">B0A73_14020</name>
    <name evidence="1" type="ORF">IW18_17910</name>
</gene>
<dbReference type="Proteomes" id="UP000198302">
    <property type="component" value="Unassembled WGS sequence"/>
</dbReference>
<protein>
    <submittedName>
        <fullName evidence="1">Uncharacterized protein</fullName>
    </submittedName>
</protein>
<organism evidence="1">
    <name type="scientific">Flavobacterium hibernum</name>
    <dbReference type="NCBI Taxonomy" id="37752"/>
    <lineage>
        <taxon>Bacteria</taxon>
        <taxon>Pseudomonadati</taxon>
        <taxon>Bacteroidota</taxon>
        <taxon>Flavobacteriia</taxon>
        <taxon>Flavobacteriales</taxon>
        <taxon>Flavobacteriaceae</taxon>
        <taxon>Flavobacterium</taxon>
    </lineage>
</organism>
<proteinExistence type="predicted"/>
<dbReference type="EMBL" id="JPRK01000015">
    <property type="protein sequence ID" value="KIO51516.1"/>
    <property type="molecule type" value="Genomic_DNA"/>
</dbReference>
<reference evidence="1" key="1">
    <citation type="submission" date="2015-01" db="EMBL/GenBank/DDBJ databases">
        <title>Genome of Flavobacterium hibernum DSM 12611.</title>
        <authorList>
            <person name="Stropko S.J."/>
            <person name="Pipes S.E."/>
            <person name="Newman J.D."/>
        </authorList>
    </citation>
    <scope>NUCLEOTIDE SEQUENCE [LARGE SCALE GENOMIC DNA]</scope>
    <source>
        <strain evidence="1">DSM 12611</strain>
    </source>
</reference>
<dbReference type="EMBL" id="MUGX01000016">
    <property type="protein sequence ID" value="OXA86480.1"/>
    <property type="molecule type" value="Genomic_DNA"/>
</dbReference>
<reference evidence="2 3" key="2">
    <citation type="submission" date="2016-11" db="EMBL/GenBank/DDBJ databases">
        <title>Whole genomes of Flavobacteriaceae.</title>
        <authorList>
            <person name="Stine C."/>
            <person name="Li C."/>
            <person name="Tadesse D."/>
        </authorList>
    </citation>
    <scope>NUCLEOTIDE SEQUENCE [LARGE SCALE GENOMIC DNA]</scope>
    <source>
        <strain evidence="2 3">ATCC 51468</strain>
    </source>
</reference>
<dbReference type="Proteomes" id="UP000032061">
    <property type="component" value="Unassembled WGS sequence"/>
</dbReference>
<dbReference type="STRING" id="37752.IW18_17910"/>
<evidence type="ECO:0000313" key="1">
    <source>
        <dbReference type="EMBL" id="KIO51516.1"/>
    </source>
</evidence>
<evidence type="ECO:0000313" key="3">
    <source>
        <dbReference type="Proteomes" id="UP000198302"/>
    </source>
</evidence>